<evidence type="ECO:0000313" key="7">
    <source>
        <dbReference type="Proteomes" id="UP001500902"/>
    </source>
</evidence>
<feature type="domain" description="HTH tetR-type" evidence="5">
    <location>
        <begin position="32"/>
        <end position="92"/>
    </location>
</feature>
<evidence type="ECO:0000256" key="3">
    <source>
        <dbReference type="ARBA" id="ARBA00023163"/>
    </source>
</evidence>
<dbReference type="Proteomes" id="UP001500902">
    <property type="component" value="Unassembled WGS sequence"/>
</dbReference>
<keyword evidence="7" id="KW-1185">Reference proteome</keyword>
<evidence type="ECO:0000256" key="2">
    <source>
        <dbReference type="ARBA" id="ARBA00023125"/>
    </source>
</evidence>
<dbReference type="PROSITE" id="PS50977">
    <property type="entry name" value="HTH_TETR_2"/>
    <property type="match status" value="1"/>
</dbReference>
<dbReference type="InterPro" id="IPR009057">
    <property type="entry name" value="Homeodomain-like_sf"/>
</dbReference>
<dbReference type="InterPro" id="IPR036271">
    <property type="entry name" value="Tet_transcr_reg_TetR-rel_C_sf"/>
</dbReference>
<name>A0ABP7DIJ8_9ACTN</name>
<proteinExistence type="predicted"/>
<dbReference type="SUPFAM" id="SSF46689">
    <property type="entry name" value="Homeodomain-like"/>
    <property type="match status" value="1"/>
</dbReference>
<dbReference type="PANTHER" id="PTHR30055:SF243">
    <property type="entry name" value="HTH-TYPE TRANSCRIPTIONAL REGULATOR RV1816"/>
    <property type="match status" value="1"/>
</dbReference>
<organism evidence="6 7">
    <name type="scientific">Nonomuraea antimicrobica</name>
    <dbReference type="NCBI Taxonomy" id="561173"/>
    <lineage>
        <taxon>Bacteria</taxon>
        <taxon>Bacillati</taxon>
        <taxon>Actinomycetota</taxon>
        <taxon>Actinomycetes</taxon>
        <taxon>Streptosporangiales</taxon>
        <taxon>Streptosporangiaceae</taxon>
        <taxon>Nonomuraea</taxon>
    </lineage>
</organism>
<evidence type="ECO:0000313" key="6">
    <source>
        <dbReference type="EMBL" id="GAA3706140.1"/>
    </source>
</evidence>
<evidence type="ECO:0000259" key="5">
    <source>
        <dbReference type="PROSITE" id="PS50977"/>
    </source>
</evidence>
<accession>A0ABP7DIJ8</accession>
<dbReference type="PANTHER" id="PTHR30055">
    <property type="entry name" value="HTH-TYPE TRANSCRIPTIONAL REGULATOR RUTR"/>
    <property type="match status" value="1"/>
</dbReference>
<dbReference type="Pfam" id="PF13305">
    <property type="entry name" value="TetR_C_33"/>
    <property type="match status" value="1"/>
</dbReference>
<evidence type="ECO:0000256" key="4">
    <source>
        <dbReference type="PROSITE-ProRule" id="PRU00335"/>
    </source>
</evidence>
<comment type="caution">
    <text evidence="6">The sequence shown here is derived from an EMBL/GenBank/DDBJ whole genome shotgun (WGS) entry which is preliminary data.</text>
</comment>
<dbReference type="InterPro" id="IPR050109">
    <property type="entry name" value="HTH-type_TetR-like_transc_reg"/>
</dbReference>
<evidence type="ECO:0000256" key="1">
    <source>
        <dbReference type="ARBA" id="ARBA00023015"/>
    </source>
</evidence>
<keyword evidence="3" id="KW-0804">Transcription</keyword>
<dbReference type="InterPro" id="IPR001647">
    <property type="entry name" value="HTH_TetR"/>
</dbReference>
<dbReference type="Pfam" id="PF00440">
    <property type="entry name" value="TetR_N"/>
    <property type="match status" value="1"/>
</dbReference>
<dbReference type="SUPFAM" id="SSF48498">
    <property type="entry name" value="Tetracyclin repressor-like, C-terminal domain"/>
    <property type="match status" value="1"/>
</dbReference>
<sequence length="249" mass="27810">MFVKSTALVFWHRSDSLLPMTASRTARERVRAELTREITDIARRQLATEGAGGLSLRAVAREMGMVSSAIYRYFPSRDDLLTALIIDGYNALGEAVERAEAAQPREGFRRRWLAVCHAVRDWAAANPHEYALIYGSPVPGYHAPEDTIEARSRDVIVMGRIVSDAWRAGAVIARDADLPPELESKAANLSALMPEVPEAIVWRALSAWTALYGWVSFEVFGQFNNVFEDRRPAYEHAMRLMADTMGLAQ</sequence>
<gene>
    <name evidence="6" type="ORF">GCM10022224_084540</name>
</gene>
<dbReference type="InterPro" id="IPR025996">
    <property type="entry name" value="MT1864/Rv1816-like_C"/>
</dbReference>
<feature type="DNA-binding region" description="H-T-H motif" evidence="4">
    <location>
        <begin position="55"/>
        <end position="74"/>
    </location>
</feature>
<dbReference type="Gene3D" id="1.10.357.10">
    <property type="entry name" value="Tetracycline Repressor, domain 2"/>
    <property type="match status" value="1"/>
</dbReference>
<keyword evidence="1" id="KW-0805">Transcription regulation</keyword>
<keyword evidence="2 4" id="KW-0238">DNA-binding</keyword>
<reference evidence="7" key="1">
    <citation type="journal article" date="2019" name="Int. J. Syst. Evol. Microbiol.">
        <title>The Global Catalogue of Microorganisms (GCM) 10K type strain sequencing project: providing services to taxonomists for standard genome sequencing and annotation.</title>
        <authorList>
            <consortium name="The Broad Institute Genomics Platform"/>
            <consortium name="The Broad Institute Genome Sequencing Center for Infectious Disease"/>
            <person name="Wu L."/>
            <person name="Ma J."/>
        </authorList>
    </citation>
    <scope>NUCLEOTIDE SEQUENCE [LARGE SCALE GENOMIC DNA]</scope>
    <source>
        <strain evidence="7">JCM 16904</strain>
    </source>
</reference>
<protein>
    <submittedName>
        <fullName evidence="6">TetR/AcrR family transcriptional regulator</fullName>
    </submittedName>
</protein>
<dbReference type="EMBL" id="BAAAZP010000187">
    <property type="protein sequence ID" value="GAA3706140.1"/>
    <property type="molecule type" value="Genomic_DNA"/>
</dbReference>